<accession>A0ABW0ESW5</accession>
<keyword evidence="2" id="KW-0812">Transmembrane</keyword>
<reference evidence="4" key="1">
    <citation type="journal article" date="2019" name="Int. J. Syst. Evol. Microbiol.">
        <title>The Global Catalogue of Microorganisms (GCM) 10K type strain sequencing project: providing services to taxonomists for standard genome sequencing and annotation.</title>
        <authorList>
            <consortium name="The Broad Institute Genomics Platform"/>
            <consortium name="The Broad Institute Genome Sequencing Center for Infectious Disease"/>
            <person name="Wu L."/>
            <person name="Ma J."/>
        </authorList>
    </citation>
    <scope>NUCLEOTIDE SEQUENCE [LARGE SCALE GENOMIC DNA]</scope>
    <source>
        <strain evidence="4">CCUG 59778</strain>
    </source>
</reference>
<keyword evidence="2" id="KW-0472">Membrane</keyword>
<dbReference type="EMBL" id="JBHSKF010000013">
    <property type="protein sequence ID" value="MFC5289856.1"/>
    <property type="molecule type" value="Genomic_DNA"/>
</dbReference>
<gene>
    <name evidence="3" type="ORF">ACFPM7_22610</name>
</gene>
<organism evidence="3 4">
    <name type="scientific">Actinokineospora guangxiensis</name>
    <dbReference type="NCBI Taxonomy" id="1490288"/>
    <lineage>
        <taxon>Bacteria</taxon>
        <taxon>Bacillati</taxon>
        <taxon>Actinomycetota</taxon>
        <taxon>Actinomycetes</taxon>
        <taxon>Pseudonocardiales</taxon>
        <taxon>Pseudonocardiaceae</taxon>
        <taxon>Actinokineospora</taxon>
    </lineage>
</organism>
<dbReference type="InterPro" id="IPR021401">
    <property type="entry name" value="DUF3040"/>
</dbReference>
<feature type="transmembrane region" description="Helical" evidence="2">
    <location>
        <begin position="47"/>
        <end position="80"/>
    </location>
</feature>
<keyword evidence="2" id="KW-1133">Transmembrane helix</keyword>
<protein>
    <submittedName>
        <fullName evidence="3">DUF3040 domain-containing protein</fullName>
    </submittedName>
</protein>
<sequence length="100" mass="10670">MTDRRLSRHEQRQLDDIEQHLRGELGDLADAFTPVPDPVDPGVRATLLAFGAMMTGIGLLIDSPLLAFVAMVASAVAAAVPSTRKSPVEPERPDPLTPAT</sequence>
<evidence type="ECO:0000256" key="1">
    <source>
        <dbReference type="SAM" id="MobiDB-lite"/>
    </source>
</evidence>
<evidence type="ECO:0000313" key="3">
    <source>
        <dbReference type="EMBL" id="MFC5289856.1"/>
    </source>
</evidence>
<feature type="region of interest" description="Disordered" evidence="1">
    <location>
        <begin position="80"/>
        <end position="100"/>
    </location>
</feature>
<comment type="caution">
    <text evidence="3">The sequence shown here is derived from an EMBL/GenBank/DDBJ whole genome shotgun (WGS) entry which is preliminary data.</text>
</comment>
<evidence type="ECO:0000313" key="4">
    <source>
        <dbReference type="Proteomes" id="UP001596157"/>
    </source>
</evidence>
<dbReference type="RefSeq" id="WP_378249722.1">
    <property type="nucleotide sequence ID" value="NZ_JBHSKF010000013.1"/>
</dbReference>
<dbReference type="Proteomes" id="UP001596157">
    <property type="component" value="Unassembled WGS sequence"/>
</dbReference>
<dbReference type="Pfam" id="PF11239">
    <property type="entry name" value="DUF3040"/>
    <property type="match status" value="1"/>
</dbReference>
<keyword evidence="4" id="KW-1185">Reference proteome</keyword>
<proteinExistence type="predicted"/>
<evidence type="ECO:0000256" key="2">
    <source>
        <dbReference type="SAM" id="Phobius"/>
    </source>
</evidence>
<name>A0ABW0ESW5_9PSEU</name>